<dbReference type="PROSITE" id="PS51186">
    <property type="entry name" value="GNAT"/>
    <property type="match status" value="1"/>
</dbReference>
<dbReference type="Pfam" id="PF00583">
    <property type="entry name" value="Acetyltransf_1"/>
    <property type="match status" value="1"/>
</dbReference>
<evidence type="ECO:0000313" key="4">
    <source>
        <dbReference type="Proteomes" id="UP000054558"/>
    </source>
</evidence>
<dbReference type="OrthoDB" id="41532at2759"/>
<protein>
    <recommendedName>
        <fullName evidence="2">N-acetyltransferase domain-containing protein</fullName>
    </recommendedName>
</protein>
<feature type="compositionally biased region" description="Basic and acidic residues" evidence="1">
    <location>
        <begin position="107"/>
        <end position="116"/>
    </location>
</feature>
<gene>
    <name evidence="3" type="ORF">KFL_002400160</name>
</gene>
<dbReference type="AlphaFoldDB" id="A0A1Y1I3N3"/>
<feature type="compositionally biased region" description="Basic and acidic residues" evidence="1">
    <location>
        <begin position="244"/>
        <end position="253"/>
    </location>
</feature>
<dbReference type="InterPro" id="IPR000182">
    <property type="entry name" value="GNAT_dom"/>
</dbReference>
<feature type="compositionally biased region" description="Polar residues" evidence="1">
    <location>
        <begin position="69"/>
        <end position="82"/>
    </location>
</feature>
<dbReference type="Gene3D" id="3.40.630.30">
    <property type="match status" value="1"/>
</dbReference>
<feature type="compositionally biased region" description="Basic and acidic residues" evidence="1">
    <location>
        <begin position="174"/>
        <end position="187"/>
    </location>
</feature>
<dbReference type="PANTHER" id="PTHR47876:SF2">
    <property type="entry name" value="GCN5-RELATED N-ACETYLTRANSFERASE 7, CHLOROPLASTIC"/>
    <property type="match status" value="1"/>
</dbReference>
<feature type="region of interest" description="Disordered" evidence="1">
    <location>
        <begin position="277"/>
        <end position="303"/>
    </location>
</feature>
<dbReference type="Proteomes" id="UP000054558">
    <property type="component" value="Unassembled WGS sequence"/>
</dbReference>
<proteinExistence type="predicted"/>
<evidence type="ECO:0000313" key="3">
    <source>
        <dbReference type="EMBL" id="GAQ85544.1"/>
    </source>
</evidence>
<feature type="compositionally biased region" description="Basic and acidic residues" evidence="1">
    <location>
        <begin position="277"/>
        <end position="289"/>
    </location>
</feature>
<dbReference type="CDD" id="cd04301">
    <property type="entry name" value="NAT_SF"/>
    <property type="match status" value="1"/>
</dbReference>
<name>A0A1Y1I3N3_KLENI</name>
<dbReference type="PANTHER" id="PTHR47876">
    <property type="entry name" value="OS08G0260000 PROTEIN"/>
    <property type="match status" value="1"/>
</dbReference>
<keyword evidence="4" id="KW-1185">Reference proteome</keyword>
<reference evidence="3 4" key="1">
    <citation type="journal article" date="2014" name="Nat. Commun.">
        <title>Klebsormidium flaccidum genome reveals primary factors for plant terrestrial adaptation.</title>
        <authorList>
            <person name="Hori K."/>
            <person name="Maruyama F."/>
            <person name="Fujisawa T."/>
            <person name="Togashi T."/>
            <person name="Yamamoto N."/>
            <person name="Seo M."/>
            <person name="Sato S."/>
            <person name="Yamada T."/>
            <person name="Mori H."/>
            <person name="Tajima N."/>
            <person name="Moriyama T."/>
            <person name="Ikeuchi M."/>
            <person name="Watanabe M."/>
            <person name="Wada H."/>
            <person name="Kobayashi K."/>
            <person name="Saito M."/>
            <person name="Masuda T."/>
            <person name="Sasaki-Sekimoto Y."/>
            <person name="Mashiguchi K."/>
            <person name="Awai K."/>
            <person name="Shimojima M."/>
            <person name="Masuda S."/>
            <person name="Iwai M."/>
            <person name="Nobusawa T."/>
            <person name="Narise T."/>
            <person name="Kondo S."/>
            <person name="Saito H."/>
            <person name="Sato R."/>
            <person name="Murakawa M."/>
            <person name="Ihara Y."/>
            <person name="Oshima-Yamada Y."/>
            <person name="Ohtaka K."/>
            <person name="Satoh M."/>
            <person name="Sonobe K."/>
            <person name="Ishii M."/>
            <person name="Ohtani R."/>
            <person name="Kanamori-Sato M."/>
            <person name="Honoki R."/>
            <person name="Miyazaki D."/>
            <person name="Mochizuki H."/>
            <person name="Umetsu J."/>
            <person name="Higashi K."/>
            <person name="Shibata D."/>
            <person name="Kamiya Y."/>
            <person name="Sato N."/>
            <person name="Nakamura Y."/>
            <person name="Tabata S."/>
            <person name="Ida S."/>
            <person name="Kurokawa K."/>
            <person name="Ohta H."/>
        </authorList>
    </citation>
    <scope>NUCLEOTIDE SEQUENCE [LARGE SCALE GENOMIC DNA]</scope>
    <source>
        <strain evidence="3 4">NIES-2285</strain>
    </source>
</reference>
<feature type="region of interest" description="Disordered" evidence="1">
    <location>
        <begin position="55"/>
        <end position="82"/>
    </location>
</feature>
<sequence>MASAELTMSATWGVLKSRGPKLGLREQSTLVHTTCTGQNHAHQLQFNQFAPWKAGTSRRNGRHRRPWTRCSTANDGQSSNGPSLFSLAAKGLLVQPLSLEEQVALEKQSEESRQPADTHSSSVPLSGLVKGRVLSLAEQVELEHTAGNTESATPGEAPRNGKAGTAFGLGAIEAPERPGDGNSKDAESSGQLSLSEVATGFGGRALSLEEQVELERQAEEQGNESPAGKPVDKGWERNGSGETGRGEGDGRTLQPFDERQVEIEAALGKKLQEVLREEGSLQQRPDDRVGPNGEASGKLEDLEIGRGVLSTGGASEAKSGSSPPPLEVSLAVVDSSQAEHALATLRAQVFYTYPDVGKMTAAQKVTARSEFRMKLKENMQEEKGMIDFFRAVKRPEHAVLALCDLPYYQSLLSEQSAPGQASEPDPFRDVILRPATLKRRETVTDGLGSFEVEHEMAVIATFALQVGSKLSGQNLVGAKPLEVPLQRKERGYLYSVCVLPTLQRRGLGRYLVEEAKSRAREMGIKHLYVHVELSNERAEKLYKETGFVTEQVETEELARNLKRPRRQMLWCEL</sequence>
<feature type="region of interest" description="Disordered" evidence="1">
    <location>
        <begin position="144"/>
        <end position="193"/>
    </location>
</feature>
<dbReference type="SUPFAM" id="SSF55729">
    <property type="entry name" value="Acyl-CoA N-acyltransferases (Nat)"/>
    <property type="match status" value="1"/>
</dbReference>
<organism evidence="3 4">
    <name type="scientific">Klebsormidium nitens</name>
    <name type="common">Green alga</name>
    <name type="synonym">Ulothrix nitens</name>
    <dbReference type="NCBI Taxonomy" id="105231"/>
    <lineage>
        <taxon>Eukaryota</taxon>
        <taxon>Viridiplantae</taxon>
        <taxon>Streptophyta</taxon>
        <taxon>Klebsormidiophyceae</taxon>
        <taxon>Klebsormidiales</taxon>
        <taxon>Klebsormidiaceae</taxon>
        <taxon>Klebsormidium</taxon>
    </lineage>
</organism>
<feature type="domain" description="N-acetyltransferase" evidence="2">
    <location>
        <begin position="430"/>
        <end position="566"/>
    </location>
</feature>
<evidence type="ECO:0000256" key="1">
    <source>
        <dbReference type="SAM" id="MobiDB-lite"/>
    </source>
</evidence>
<dbReference type="EMBL" id="DF237189">
    <property type="protein sequence ID" value="GAQ85544.1"/>
    <property type="molecule type" value="Genomic_DNA"/>
</dbReference>
<dbReference type="InterPro" id="IPR016181">
    <property type="entry name" value="Acyl_CoA_acyltransferase"/>
</dbReference>
<accession>A0A1Y1I3N3</accession>
<feature type="region of interest" description="Disordered" evidence="1">
    <location>
        <begin position="104"/>
        <end position="125"/>
    </location>
</feature>
<feature type="region of interest" description="Disordered" evidence="1">
    <location>
        <begin position="212"/>
        <end position="253"/>
    </location>
</feature>
<evidence type="ECO:0000259" key="2">
    <source>
        <dbReference type="PROSITE" id="PS51186"/>
    </source>
</evidence>
<dbReference type="GO" id="GO:0016747">
    <property type="term" value="F:acyltransferase activity, transferring groups other than amino-acyl groups"/>
    <property type="evidence" value="ECO:0007669"/>
    <property type="project" value="InterPro"/>
</dbReference>